<evidence type="ECO:0000256" key="1">
    <source>
        <dbReference type="SAM" id="Coils"/>
    </source>
</evidence>
<organism evidence="2 3">
    <name type="scientific">Thermanaerosceptrum fracticalcis</name>
    <dbReference type="NCBI Taxonomy" id="1712410"/>
    <lineage>
        <taxon>Bacteria</taxon>
        <taxon>Bacillati</taxon>
        <taxon>Bacillota</taxon>
        <taxon>Clostridia</taxon>
        <taxon>Eubacteriales</taxon>
        <taxon>Peptococcaceae</taxon>
        <taxon>Thermanaerosceptrum</taxon>
    </lineage>
</organism>
<proteinExistence type="predicted"/>
<keyword evidence="3" id="KW-1185">Reference proteome</keyword>
<dbReference type="RefSeq" id="WP_153802158.1">
    <property type="nucleotide sequence ID" value="NZ_CP045798.1"/>
</dbReference>
<dbReference type="KEGG" id="tfr:BR63_05740"/>
<evidence type="ECO:0000313" key="3">
    <source>
        <dbReference type="Proteomes" id="UP000515847"/>
    </source>
</evidence>
<dbReference type="AlphaFoldDB" id="A0A7G6E1A6"/>
<reference evidence="2 3" key="1">
    <citation type="journal article" date="2019" name="Front. Microbiol.">
        <title>Thermoanaerosceptrum fracticalcis gen. nov. sp. nov., a Novel Fumarate-Fermenting Microorganism From a Deep Fractured Carbonate Aquifer of the US Great Basin.</title>
        <authorList>
            <person name="Hamilton-Brehm S.D."/>
            <person name="Stewart L.E."/>
            <person name="Zavarin M."/>
            <person name="Caldwell M."/>
            <person name="Lawson P.A."/>
            <person name="Onstott T.C."/>
            <person name="Grzymski J."/>
            <person name="Neveux I."/>
            <person name="Lollar B.S."/>
            <person name="Russell C.E."/>
            <person name="Moser D.P."/>
        </authorList>
    </citation>
    <scope>NUCLEOTIDE SEQUENCE [LARGE SCALE GENOMIC DNA]</scope>
    <source>
        <strain evidence="2 3">DRI-13</strain>
    </source>
</reference>
<evidence type="ECO:0000313" key="2">
    <source>
        <dbReference type="EMBL" id="QNB45860.1"/>
    </source>
</evidence>
<dbReference type="EMBL" id="CP045798">
    <property type="protein sequence ID" value="QNB45860.1"/>
    <property type="molecule type" value="Genomic_DNA"/>
</dbReference>
<accession>A0A7G6E1A6</accession>
<name>A0A7G6E1A6_THEFR</name>
<protein>
    <submittedName>
        <fullName evidence="2">Uncharacterized protein</fullName>
    </submittedName>
</protein>
<dbReference type="Proteomes" id="UP000515847">
    <property type="component" value="Chromosome"/>
</dbReference>
<gene>
    <name evidence="2" type="ORF">BR63_05740</name>
</gene>
<feature type="coiled-coil region" evidence="1">
    <location>
        <begin position="26"/>
        <end position="53"/>
    </location>
</feature>
<sequence>MDPQIKELLTHMQKILNARNENYHMIEVLTKRNELLEELYSELHKELLELEKSVK</sequence>
<keyword evidence="1" id="KW-0175">Coiled coil</keyword>